<dbReference type="EMBL" id="JAUFQC010000027">
    <property type="protein sequence ID" value="MDN3612106.1"/>
    <property type="molecule type" value="Genomic_DNA"/>
</dbReference>
<sequence length="76" mass="8834">MPQVYCCCCQKVTFHKVVMKRCPQKSESIMKGLVCFFATLVQGAHYVKMEKQTFCRTCNTQSKWVKPRRLPNVKTA</sequence>
<accession>A0ABT8BYG6</accession>
<comment type="caution">
    <text evidence="1">The sequence shown here is derived from an EMBL/GenBank/DDBJ whole genome shotgun (WGS) entry which is preliminary data.</text>
</comment>
<organism evidence="1 2">
    <name type="scientific">Vibrio ostreicida</name>
    <dbReference type="NCBI Taxonomy" id="526588"/>
    <lineage>
        <taxon>Bacteria</taxon>
        <taxon>Pseudomonadati</taxon>
        <taxon>Pseudomonadota</taxon>
        <taxon>Gammaproteobacteria</taxon>
        <taxon>Vibrionales</taxon>
        <taxon>Vibrionaceae</taxon>
        <taxon>Vibrio</taxon>
    </lineage>
</organism>
<keyword evidence="2" id="KW-1185">Reference proteome</keyword>
<reference evidence="2" key="1">
    <citation type="journal article" date="2019" name="Int. J. Syst. Evol. Microbiol.">
        <title>The Global Catalogue of Microorganisms (GCM) 10K type strain sequencing project: providing services to taxonomists for standard genome sequencing and annotation.</title>
        <authorList>
            <consortium name="The Broad Institute Genomics Platform"/>
            <consortium name="The Broad Institute Genome Sequencing Center for Infectious Disease"/>
            <person name="Wu L."/>
            <person name="Ma J."/>
        </authorList>
    </citation>
    <scope>NUCLEOTIDE SEQUENCE [LARGE SCALE GENOMIC DNA]</scope>
    <source>
        <strain evidence="2">CECT 7398</strain>
    </source>
</reference>
<protein>
    <submittedName>
        <fullName evidence="1">Uncharacterized protein</fullName>
    </submittedName>
</protein>
<dbReference type="Proteomes" id="UP001238540">
    <property type="component" value="Unassembled WGS sequence"/>
</dbReference>
<name>A0ABT8BYG6_9VIBR</name>
<gene>
    <name evidence="1" type="ORF">QWZ16_21160</name>
</gene>
<evidence type="ECO:0000313" key="2">
    <source>
        <dbReference type="Proteomes" id="UP001238540"/>
    </source>
</evidence>
<evidence type="ECO:0000313" key="1">
    <source>
        <dbReference type="EMBL" id="MDN3612106.1"/>
    </source>
</evidence>
<proteinExistence type="predicted"/>